<comment type="subcellular location">
    <subcellularLocation>
        <location evidence="1">Endomembrane system</location>
        <topology evidence="1">Multi-pass membrane protein</topology>
    </subcellularLocation>
</comment>
<dbReference type="EMBL" id="FXTP01000015">
    <property type="protein sequence ID" value="SMO90766.1"/>
    <property type="molecule type" value="Genomic_DNA"/>
</dbReference>
<feature type="transmembrane region" description="Helical" evidence="7">
    <location>
        <begin position="205"/>
        <end position="226"/>
    </location>
</feature>
<dbReference type="InterPro" id="IPR011020">
    <property type="entry name" value="HTTM-like"/>
</dbReference>
<dbReference type="Proteomes" id="UP000317557">
    <property type="component" value="Unassembled WGS sequence"/>
</dbReference>
<feature type="transmembrane region" description="Helical" evidence="7">
    <location>
        <begin position="70"/>
        <end position="103"/>
    </location>
</feature>
<feature type="transmembrane region" description="Helical" evidence="7">
    <location>
        <begin position="115"/>
        <end position="136"/>
    </location>
</feature>
<feature type="transmembrane region" description="Helical" evidence="7">
    <location>
        <begin position="20"/>
        <end position="43"/>
    </location>
</feature>
<name>A0A521F410_9BACT</name>
<gene>
    <name evidence="9" type="ORF">SAMN06265219_1154</name>
</gene>
<evidence type="ECO:0000256" key="3">
    <source>
        <dbReference type="ARBA" id="ARBA00022989"/>
    </source>
</evidence>
<keyword evidence="2 7" id="KW-0812">Transmembrane</keyword>
<dbReference type="Pfam" id="PF22777">
    <property type="entry name" value="VKGC_lumenal_dom"/>
    <property type="match status" value="1"/>
</dbReference>
<dbReference type="RefSeq" id="WP_142455577.1">
    <property type="nucleotide sequence ID" value="NZ_FXTP01000015.1"/>
</dbReference>
<keyword evidence="10" id="KW-1185">Reference proteome</keyword>
<feature type="domain" description="HTTM-like" evidence="8">
    <location>
        <begin position="11"/>
        <end position="270"/>
    </location>
</feature>
<keyword evidence="5" id="KW-1015">Disulfide bond</keyword>
<reference evidence="9 10" key="1">
    <citation type="submission" date="2017-05" db="EMBL/GenBank/DDBJ databases">
        <authorList>
            <person name="Varghese N."/>
            <person name="Submissions S."/>
        </authorList>
    </citation>
    <scope>NUCLEOTIDE SEQUENCE [LARGE SCALE GENOMIC DNA]</scope>
    <source>
        <strain evidence="9 10">DSM 21985</strain>
    </source>
</reference>
<evidence type="ECO:0000313" key="10">
    <source>
        <dbReference type="Proteomes" id="UP000317557"/>
    </source>
</evidence>
<evidence type="ECO:0000259" key="8">
    <source>
        <dbReference type="SMART" id="SM00752"/>
    </source>
</evidence>
<dbReference type="GO" id="GO:0012505">
    <property type="term" value="C:endomembrane system"/>
    <property type="evidence" value="ECO:0007669"/>
    <property type="project" value="UniProtKB-SubCell"/>
</dbReference>
<proteinExistence type="predicted"/>
<evidence type="ECO:0000256" key="7">
    <source>
        <dbReference type="SAM" id="Phobius"/>
    </source>
</evidence>
<keyword evidence="3 7" id="KW-1133">Transmembrane helix</keyword>
<feature type="transmembrane region" description="Helical" evidence="7">
    <location>
        <begin position="233"/>
        <end position="266"/>
    </location>
</feature>
<organism evidence="9 10">
    <name type="scientific">Gracilimonas mengyeensis</name>
    <dbReference type="NCBI Taxonomy" id="1302730"/>
    <lineage>
        <taxon>Bacteria</taxon>
        <taxon>Pseudomonadati</taxon>
        <taxon>Balneolota</taxon>
        <taxon>Balneolia</taxon>
        <taxon>Balneolales</taxon>
        <taxon>Balneolaceae</taxon>
        <taxon>Gracilimonas</taxon>
    </lineage>
</organism>
<evidence type="ECO:0000313" key="9">
    <source>
        <dbReference type="EMBL" id="SMO90766.1"/>
    </source>
</evidence>
<dbReference type="Pfam" id="PF05090">
    <property type="entry name" value="HTTM"/>
    <property type="match status" value="1"/>
</dbReference>
<dbReference type="InterPro" id="IPR053935">
    <property type="entry name" value="VKGC_lumenal_dom"/>
</dbReference>
<evidence type="ECO:0000256" key="4">
    <source>
        <dbReference type="ARBA" id="ARBA00023136"/>
    </source>
</evidence>
<feature type="transmembrane region" description="Helical" evidence="7">
    <location>
        <begin position="148"/>
        <end position="168"/>
    </location>
</feature>
<keyword evidence="4 7" id="KW-0472">Membrane</keyword>
<evidence type="ECO:0000256" key="6">
    <source>
        <dbReference type="ARBA" id="ARBA00023239"/>
    </source>
</evidence>
<dbReference type="InterPro" id="IPR053934">
    <property type="entry name" value="HTTM_dom"/>
</dbReference>
<dbReference type="SMART" id="SM00752">
    <property type="entry name" value="HTTM"/>
    <property type="match status" value="1"/>
</dbReference>
<evidence type="ECO:0000256" key="2">
    <source>
        <dbReference type="ARBA" id="ARBA00022692"/>
    </source>
</evidence>
<keyword evidence="6" id="KW-0456">Lyase</keyword>
<dbReference type="PANTHER" id="PTHR12639">
    <property type="entry name" value="VITAMIN K-DEPENDENT GAMMA-CARBOXYLASE"/>
    <property type="match status" value="1"/>
</dbReference>
<protein>
    <submittedName>
        <fullName evidence="9">Vitamin K-dependent gamma-carboxylase</fullName>
    </submittedName>
</protein>
<dbReference type="InterPro" id="IPR007782">
    <property type="entry name" value="VKG_COase"/>
</dbReference>
<accession>A0A521F410</accession>
<evidence type="ECO:0000256" key="1">
    <source>
        <dbReference type="ARBA" id="ARBA00004127"/>
    </source>
</evidence>
<dbReference type="AlphaFoldDB" id="A0A521F410"/>
<dbReference type="GO" id="GO:0019842">
    <property type="term" value="F:vitamin binding"/>
    <property type="evidence" value="ECO:0007669"/>
    <property type="project" value="TreeGrafter"/>
</dbReference>
<evidence type="ECO:0000256" key="5">
    <source>
        <dbReference type="ARBA" id="ARBA00023157"/>
    </source>
</evidence>
<dbReference type="OrthoDB" id="341137at2"/>
<dbReference type="GO" id="GO:0008488">
    <property type="term" value="F:gamma-glutamyl carboxylase activity"/>
    <property type="evidence" value="ECO:0007669"/>
    <property type="project" value="InterPro"/>
</dbReference>
<sequence length="456" mass="53791">MNTSSLRSYLSGTKNAAPLAVLRILFGLLMLISIIRFAAYGWIYKLYIEPQFFFSYYGFKWVQPLGGWTYLIFIICGLSALFVALGFKYRISIILFFLSFSYIELMDKTTYLNHYYFISILSFLMIFLPAHTYYSVDAWRDEKLRSQEVPAWSIDAIKLLICIVYFYAGLAKLNSDWLLEAMPLQIWLPAKYSIPLLGDLLQQTWVHYAFAWSGALYDLSIPFLLLYRKTRPFAFIFVVIFHVLTRVLFPIGMFPYIMIGSALIFFDANLHNRILSKISGWFNISKSLFDNSRIYQFPKAWQRKGSMGIITAFFVLQLLLPFRYMLYPGELFWTEEGYRFSWRVMLMEKAGYANFKVVNPENGQRFYVDNTQFLTRFQEKQMSTQPDFILEYAHFLKDHYQQQGIENPEIYVESYVALNGRRSRPYVDPDVDLTEIEPSLKHRNWIHPFNDEIKGL</sequence>
<dbReference type="PANTHER" id="PTHR12639:SF7">
    <property type="entry name" value="HTTM DOMAIN-CONTAINING PROTEIN"/>
    <property type="match status" value="1"/>
</dbReference>